<name>A0A5C2H7R0_9RHOB</name>
<sequence length="214" mass="24688">MPEIICTTVYQFPELSDAAKEEARSWYRELGPHDDWWDAVCEDFERVCEILGIRLKTTPVRLMGGGTWAKPCIWFSGFWSQGDGACFEGYWSHVKGAAARIRAYAPTDVTLHGIADRLQAIQRRNFYQLAAEASHRGRYYHEYTMSVDVTRDSPTWQPPTEDAEEMVTEALRDLARWLYRQLEAEYDQLTSDEAIEEGMIVNEYTFTEAGCRFG</sequence>
<keyword evidence="1" id="KW-0614">Plasmid</keyword>
<evidence type="ECO:0000313" key="1">
    <source>
        <dbReference type="EMBL" id="QEP30401.1"/>
    </source>
</evidence>
<geneLocation type="plasmid" evidence="1 2">
    <name>p1</name>
</geneLocation>
<evidence type="ECO:0000313" key="2">
    <source>
        <dbReference type="Proteomes" id="UP000237655"/>
    </source>
</evidence>
<dbReference type="KEGG" id="thas:C6Y53_19465"/>
<dbReference type="RefSeq" id="WP_149615616.1">
    <property type="nucleotide sequence ID" value="NZ_CP043619.1"/>
</dbReference>
<protein>
    <submittedName>
        <fullName evidence="1">Antitoxin of toxin-antitoxin stability system</fullName>
    </submittedName>
</protein>
<proteinExistence type="predicted"/>
<accession>A0A5C2H7R0</accession>
<reference evidence="1 2" key="1">
    <citation type="submission" date="2019-09" db="EMBL/GenBank/DDBJ databases">
        <title>Novel bacterium SH-1.</title>
        <authorList>
            <person name="Kim Y.-S."/>
            <person name="Kim K.-H."/>
        </authorList>
    </citation>
    <scope>NUCLEOTIDE SEQUENCE [LARGE SCALE GENOMIC DNA]</scope>
    <source>
        <strain evidence="1 2">SH-1</strain>
        <plasmid evidence="1 2">p1</plasmid>
    </source>
</reference>
<gene>
    <name evidence="1" type="ORF">C6Y53_19465</name>
</gene>
<keyword evidence="2" id="KW-1185">Reference proteome</keyword>
<organism evidence="1 2">
    <name type="scientific">Pukyongiella litopenaei</name>
    <dbReference type="NCBI Taxonomy" id="2605946"/>
    <lineage>
        <taxon>Bacteria</taxon>
        <taxon>Pseudomonadati</taxon>
        <taxon>Pseudomonadota</taxon>
        <taxon>Alphaproteobacteria</taxon>
        <taxon>Rhodobacterales</taxon>
        <taxon>Paracoccaceae</taxon>
        <taxon>Pukyongiella</taxon>
    </lineage>
</organism>
<dbReference type="EMBL" id="CP043619">
    <property type="protein sequence ID" value="QEP30401.1"/>
    <property type="molecule type" value="Genomic_DNA"/>
</dbReference>
<dbReference type="AlphaFoldDB" id="A0A5C2H7R0"/>
<dbReference type="Proteomes" id="UP000237655">
    <property type="component" value="Plasmid p1"/>
</dbReference>